<comment type="caution">
    <text evidence="1">The sequence shown here is derived from an EMBL/GenBank/DDBJ whole genome shotgun (WGS) entry which is preliminary data.</text>
</comment>
<dbReference type="Proteomes" id="UP001143543">
    <property type="component" value="Unassembled WGS sequence"/>
</dbReference>
<accession>A0ABQ5ML57</accession>
<evidence type="ECO:0000313" key="2">
    <source>
        <dbReference type="Proteomes" id="UP001143543"/>
    </source>
</evidence>
<gene>
    <name evidence="1" type="ORF">Y10_25000</name>
</gene>
<keyword evidence="2" id="KW-1185">Reference proteome</keyword>
<protein>
    <recommendedName>
        <fullName evidence="3">Lipoprotein</fullName>
    </recommendedName>
</protein>
<reference evidence="1" key="1">
    <citation type="submission" date="2022-07" db="EMBL/GenBank/DDBJ databases">
        <title>Taxonomy of Novel Oxalotrophic and Methylotrophic Bacteria.</title>
        <authorList>
            <person name="Sahin N."/>
            <person name="Tani A."/>
        </authorList>
    </citation>
    <scope>NUCLEOTIDE SEQUENCE</scope>
    <source>
        <strain evidence="1">Y10</strain>
    </source>
</reference>
<organism evidence="1 2">
    <name type="scientific">Neptunitalea lumnitzerae</name>
    <dbReference type="NCBI Taxonomy" id="2965509"/>
    <lineage>
        <taxon>Bacteria</taxon>
        <taxon>Pseudomonadati</taxon>
        <taxon>Bacteroidota</taxon>
        <taxon>Flavobacteriia</taxon>
        <taxon>Flavobacteriales</taxon>
        <taxon>Flavobacteriaceae</taxon>
        <taxon>Neptunitalea</taxon>
    </lineage>
</organism>
<name>A0ABQ5ML57_9FLAO</name>
<dbReference type="EMBL" id="BRVO01000003">
    <property type="protein sequence ID" value="GLB50132.1"/>
    <property type="molecule type" value="Genomic_DNA"/>
</dbReference>
<evidence type="ECO:0008006" key="3">
    <source>
        <dbReference type="Google" id="ProtNLM"/>
    </source>
</evidence>
<dbReference type="RefSeq" id="WP_281765767.1">
    <property type="nucleotide sequence ID" value="NZ_BRVO01000003.1"/>
</dbReference>
<evidence type="ECO:0000313" key="1">
    <source>
        <dbReference type="EMBL" id="GLB50132.1"/>
    </source>
</evidence>
<sequence length="217" mass="24926">MKIVAQVVLWILSGFFCYKIYQSVSGPLEFKKTKEKRYASVISKLKDIRNSEEAYRTVNGKYTGSFDTLVTFIENGEYTLTSQRDTSWMEYDPTYRIDVLKESKIVDTIGTVSVKDSLFKNSDRYKKMMFIPYTNDKKFELEAGTITKNNYDAPVFVAKAKKEDILADQSPEMIEMEKNAENITEDIKGPEIMVGSLEEVSTNGNWPTIYDAKTNKK</sequence>
<proteinExistence type="predicted"/>